<evidence type="ECO:0000256" key="1">
    <source>
        <dbReference type="ARBA" id="ARBA00004613"/>
    </source>
</evidence>
<dbReference type="InterPro" id="IPR036444">
    <property type="entry name" value="PLipase_A2_dom_sf"/>
</dbReference>
<evidence type="ECO:0000256" key="7">
    <source>
        <dbReference type="RuleBase" id="RU361236"/>
    </source>
</evidence>
<dbReference type="InterPro" id="IPR002035">
    <property type="entry name" value="VWF_A"/>
</dbReference>
<keyword evidence="7" id="KW-0443">Lipid metabolism</keyword>
<dbReference type="PRINTS" id="PR00389">
    <property type="entry name" value="PHPHLIPASEA2"/>
</dbReference>
<keyword evidence="7" id="KW-0732">Signal</keyword>
<evidence type="ECO:0000256" key="2">
    <source>
        <dbReference type="ARBA" id="ARBA00022525"/>
    </source>
</evidence>
<dbReference type="CDD" id="cd00125">
    <property type="entry name" value="PLA2c"/>
    <property type="match status" value="1"/>
</dbReference>
<dbReference type="PROSITE" id="PS50234">
    <property type="entry name" value="VWFA"/>
    <property type="match status" value="1"/>
</dbReference>
<dbReference type="SUPFAM" id="SSF53300">
    <property type="entry name" value="vWA-like"/>
    <property type="match status" value="1"/>
</dbReference>
<dbReference type="eggNOG" id="KOG4087">
    <property type="taxonomic scope" value="Eukaryota"/>
</dbReference>
<dbReference type="GO" id="GO:0005576">
    <property type="term" value="C:extracellular region"/>
    <property type="evidence" value="ECO:0007669"/>
    <property type="project" value="UniProtKB-SubCell"/>
</dbReference>
<evidence type="ECO:0000256" key="5">
    <source>
        <dbReference type="PIRSR" id="PIRSR601211-3"/>
    </source>
</evidence>
<comment type="similarity">
    <text evidence="6">Belongs to the phospholipase A2 family.</text>
</comment>
<keyword evidence="4 7" id="KW-0106">Calcium</keyword>
<dbReference type="InterPro" id="IPR001211">
    <property type="entry name" value="PLA2"/>
</dbReference>
<evidence type="ECO:0000259" key="9">
    <source>
        <dbReference type="PROSITE" id="PS50234"/>
    </source>
</evidence>
<feature type="disulfide bond" evidence="5">
    <location>
        <begin position="64"/>
        <end position="80"/>
    </location>
</feature>
<gene>
    <name evidence="10" type="ORF">BRAFLDRAFT_75125</name>
</gene>
<dbReference type="InterPro" id="IPR033113">
    <property type="entry name" value="PLA2_histidine"/>
</dbReference>
<feature type="binding site" evidence="4">
    <location>
        <position position="65"/>
    </location>
    <ligand>
        <name>Ca(2+)</name>
        <dbReference type="ChEBI" id="CHEBI:29108"/>
    </ligand>
</feature>
<feature type="binding site" evidence="4">
    <location>
        <position position="63"/>
    </location>
    <ligand>
        <name>Ca(2+)</name>
        <dbReference type="ChEBI" id="CHEBI:29108"/>
    </ligand>
</feature>
<dbReference type="Pfam" id="PF00092">
    <property type="entry name" value="VWA"/>
    <property type="match status" value="1"/>
</dbReference>
<dbReference type="GO" id="GO:0006644">
    <property type="term" value="P:phospholipid metabolic process"/>
    <property type="evidence" value="ECO:0007669"/>
    <property type="project" value="InterPro"/>
</dbReference>
<keyword evidence="7" id="KW-0378">Hydrolase</keyword>
<feature type="domain" description="VWFA" evidence="9">
    <location>
        <begin position="145"/>
        <end position="251"/>
    </location>
</feature>
<dbReference type="InterPro" id="IPR036465">
    <property type="entry name" value="vWFA_dom_sf"/>
</dbReference>
<evidence type="ECO:0000256" key="6">
    <source>
        <dbReference type="RuleBase" id="RU003654"/>
    </source>
</evidence>
<dbReference type="PROSITE" id="PS00118">
    <property type="entry name" value="PA2_HIS"/>
    <property type="match status" value="1"/>
</dbReference>
<dbReference type="EC" id="3.1.1.4" evidence="7"/>
<dbReference type="GO" id="GO:0050482">
    <property type="term" value="P:arachidonate secretion"/>
    <property type="evidence" value="ECO:0007669"/>
    <property type="project" value="InterPro"/>
</dbReference>
<dbReference type="GO" id="GO:0016042">
    <property type="term" value="P:lipid catabolic process"/>
    <property type="evidence" value="ECO:0007669"/>
    <property type="project" value="InterPro"/>
</dbReference>
<dbReference type="Gene3D" id="3.40.50.410">
    <property type="entry name" value="von Willebrand factor, type A domain"/>
    <property type="match status" value="1"/>
</dbReference>
<dbReference type="SUPFAM" id="SSF48619">
    <property type="entry name" value="Phospholipase A2, PLA2"/>
    <property type="match status" value="1"/>
</dbReference>
<dbReference type="InterPro" id="IPR016090">
    <property type="entry name" value="PLA2-like_dom"/>
</dbReference>
<keyword evidence="2 7" id="KW-0964">Secreted</keyword>
<dbReference type="eggNOG" id="KOG3544">
    <property type="taxonomic scope" value="Eukaryota"/>
</dbReference>
<proteinExistence type="inferred from homology"/>
<evidence type="ECO:0000313" key="10">
    <source>
        <dbReference type="EMBL" id="EEN42498.1"/>
    </source>
</evidence>
<feature type="compositionally biased region" description="Acidic residues" evidence="8">
    <location>
        <begin position="122"/>
        <end position="134"/>
    </location>
</feature>
<dbReference type="SMART" id="SM00327">
    <property type="entry name" value="VWA"/>
    <property type="match status" value="1"/>
</dbReference>
<dbReference type="PANTHER" id="PTHR11716:SF100">
    <property type="entry name" value="PHOSPHOLIPASE A2"/>
    <property type="match status" value="1"/>
</dbReference>
<keyword evidence="4" id="KW-0479">Metal-binding</keyword>
<keyword evidence="3 5" id="KW-1015">Disulfide bond</keyword>
<sequence length="291" mass="32123">MWWKLPLVICAVAVFNIGSNADPTSVLSDEPRHRQKRNLLQFGRMTWKVTGRFPLDYNNYGCYCGWGGAGIPVDGIDICCRDHDACYRRVKWPKWATYKYAAAAGTVTCSPPPPPPPPPPPGEEEPTSYEEPTEEPTTIDQCPVDLMFLIDGSYSIGREGFEKARDYISYIVGCFSEDTDINVGVIQYKCLPNVDIPLGSYTDIPGLQNAILSDVEFSGGQGKTGAAINHMTCATQFREQVRKVAVVATDGSKRAKEIAYIHDYNLQGTRSAFHTDFCSSENYSTTAGLCC</sequence>
<dbReference type="AlphaFoldDB" id="C3ZY67"/>
<accession>C3ZY67</accession>
<reference evidence="10" key="1">
    <citation type="journal article" date="2008" name="Nature">
        <title>The amphioxus genome and the evolution of the chordate karyotype.</title>
        <authorList>
            <consortium name="US DOE Joint Genome Institute (JGI-PGF)"/>
            <person name="Putnam N.H."/>
            <person name="Butts T."/>
            <person name="Ferrier D.E.K."/>
            <person name="Furlong R.F."/>
            <person name="Hellsten U."/>
            <person name="Kawashima T."/>
            <person name="Robinson-Rechavi M."/>
            <person name="Shoguchi E."/>
            <person name="Terry A."/>
            <person name="Yu J.-K."/>
            <person name="Benito-Gutierrez E.L."/>
            <person name="Dubchak I."/>
            <person name="Garcia-Fernandez J."/>
            <person name="Gibson-Brown J.J."/>
            <person name="Grigoriev I.V."/>
            <person name="Horton A.C."/>
            <person name="de Jong P.J."/>
            <person name="Jurka J."/>
            <person name="Kapitonov V.V."/>
            <person name="Kohara Y."/>
            <person name="Kuroki Y."/>
            <person name="Lindquist E."/>
            <person name="Lucas S."/>
            <person name="Osoegawa K."/>
            <person name="Pennacchio L.A."/>
            <person name="Salamov A.A."/>
            <person name="Satou Y."/>
            <person name="Sauka-Spengler T."/>
            <person name="Schmutz J."/>
            <person name="Shin-I T."/>
            <person name="Toyoda A."/>
            <person name="Bronner-Fraser M."/>
            <person name="Fujiyama A."/>
            <person name="Holland L.Z."/>
            <person name="Holland P.W.H."/>
            <person name="Satoh N."/>
            <person name="Rokhsar D.S."/>
        </authorList>
    </citation>
    <scope>NUCLEOTIDE SEQUENCE [LARGE SCALE GENOMIC DNA]</scope>
    <source>
        <strain evidence="10">S238N-H82</strain>
        <tissue evidence="10">Testes</tissue>
    </source>
</reference>
<dbReference type="Pfam" id="PF00068">
    <property type="entry name" value="Phospholip_A2_1"/>
    <property type="match status" value="1"/>
</dbReference>
<dbReference type="InParanoid" id="C3ZY67"/>
<evidence type="ECO:0000256" key="4">
    <source>
        <dbReference type="PIRSR" id="PIRSR601211-2"/>
    </source>
</evidence>
<evidence type="ECO:0000256" key="8">
    <source>
        <dbReference type="SAM" id="MobiDB-lite"/>
    </source>
</evidence>
<dbReference type="Gene3D" id="1.20.90.10">
    <property type="entry name" value="Phospholipase A2 domain"/>
    <property type="match status" value="1"/>
</dbReference>
<dbReference type="PANTHER" id="PTHR11716">
    <property type="entry name" value="PHOSPHOLIPASE A2 FAMILY MEMBER"/>
    <property type="match status" value="1"/>
</dbReference>
<comment type="subcellular location">
    <subcellularLocation>
        <location evidence="1 7">Secreted</location>
    </subcellularLocation>
</comment>
<name>C3ZY67_BRAFL</name>
<protein>
    <recommendedName>
        <fullName evidence="7">Phospholipase A2</fullName>
        <ecNumber evidence="7">3.1.1.4</ecNumber>
    </recommendedName>
</protein>
<organism>
    <name type="scientific">Branchiostoma floridae</name>
    <name type="common">Florida lancelet</name>
    <name type="synonym">Amphioxus</name>
    <dbReference type="NCBI Taxonomy" id="7739"/>
    <lineage>
        <taxon>Eukaryota</taxon>
        <taxon>Metazoa</taxon>
        <taxon>Chordata</taxon>
        <taxon>Cephalochordata</taxon>
        <taxon>Leptocardii</taxon>
        <taxon>Amphioxiformes</taxon>
        <taxon>Branchiostomatidae</taxon>
        <taxon>Branchiostoma</taxon>
    </lineage>
</organism>
<dbReference type="GO" id="GO:0005509">
    <property type="term" value="F:calcium ion binding"/>
    <property type="evidence" value="ECO:0007669"/>
    <property type="project" value="InterPro"/>
</dbReference>
<dbReference type="PRINTS" id="PR00453">
    <property type="entry name" value="VWFADOMAIN"/>
</dbReference>
<comment type="cofactor">
    <cofactor evidence="4">
        <name>Ca(2+)</name>
        <dbReference type="ChEBI" id="CHEBI:29108"/>
    </cofactor>
    <text evidence="4">Binds 1 Ca(2+) ion per subunit.</text>
</comment>
<dbReference type="EMBL" id="GG666722">
    <property type="protein sequence ID" value="EEN42498.1"/>
    <property type="molecule type" value="Genomic_DNA"/>
</dbReference>
<feature type="compositionally biased region" description="Pro residues" evidence="8">
    <location>
        <begin position="110"/>
        <end position="121"/>
    </location>
</feature>
<feature type="binding site" evidence="4">
    <location>
        <position position="84"/>
    </location>
    <ligand>
        <name>Ca(2+)</name>
        <dbReference type="ChEBI" id="CHEBI:29108"/>
    </ligand>
</feature>
<dbReference type="SUPFAM" id="SSF101447">
    <property type="entry name" value="Formin homology 2 domain (FH2 domain)"/>
    <property type="match status" value="1"/>
</dbReference>
<feature type="signal peptide" evidence="7">
    <location>
        <begin position="1"/>
        <end position="21"/>
    </location>
</feature>
<feature type="region of interest" description="Disordered" evidence="8">
    <location>
        <begin position="109"/>
        <end position="137"/>
    </location>
</feature>
<evidence type="ECO:0000256" key="3">
    <source>
        <dbReference type="ARBA" id="ARBA00023157"/>
    </source>
</evidence>
<dbReference type="GO" id="GO:0004623">
    <property type="term" value="F:phospholipase A2 activity"/>
    <property type="evidence" value="ECO:0007669"/>
    <property type="project" value="UniProtKB-EC"/>
</dbReference>
<feature type="chain" id="PRO_5001390366" description="Phospholipase A2" evidence="7">
    <location>
        <begin position="22"/>
        <end position="291"/>
    </location>
</feature>
<comment type="catalytic activity">
    <reaction evidence="7">
        <text>a 1,2-diacyl-sn-glycero-3-phosphocholine + H2O = a 1-acyl-sn-glycero-3-phosphocholine + a fatty acid + H(+)</text>
        <dbReference type="Rhea" id="RHEA:15801"/>
        <dbReference type="ChEBI" id="CHEBI:15377"/>
        <dbReference type="ChEBI" id="CHEBI:15378"/>
        <dbReference type="ChEBI" id="CHEBI:28868"/>
        <dbReference type="ChEBI" id="CHEBI:57643"/>
        <dbReference type="ChEBI" id="CHEBI:58168"/>
        <dbReference type="EC" id="3.1.1.4"/>
    </reaction>
</comment>
<dbReference type="SMART" id="SM00085">
    <property type="entry name" value="PA2c"/>
    <property type="match status" value="1"/>
</dbReference>
<feature type="binding site" evidence="4">
    <location>
        <position position="67"/>
    </location>
    <ligand>
        <name>Ca(2+)</name>
        <dbReference type="ChEBI" id="CHEBI:29108"/>
    </ligand>
</feature>